<gene>
    <name evidence="2" type="ORF">RB614_13570</name>
</gene>
<accession>A0ABU0ZET2</accession>
<organism evidence="2 3">
    <name type="scientific">Phytohabitans maris</name>
    <dbReference type="NCBI Taxonomy" id="3071409"/>
    <lineage>
        <taxon>Bacteria</taxon>
        <taxon>Bacillati</taxon>
        <taxon>Actinomycetota</taxon>
        <taxon>Actinomycetes</taxon>
        <taxon>Micromonosporales</taxon>
        <taxon>Micromonosporaceae</taxon>
    </lineage>
</organism>
<evidence type="ECO:0000259" key="1">
    <source>
        <dbReference type="Pfam" id="PF12697"/>
    </source>
</evidence>
<sequence length="305" mass="33135">MPEPAPESFADLAAWLRAGLARPATSTWLECDGIKLHTREWGTPGRPGVVLVHGGAANTHWWDHIAPWLAGERHVVAVDLSGHGDSEWRPDGYTLSRWADEVLAVADRLADAPARPVLIGHSMGGLVSLRAGLRGDPRLGGVVVLDVAARRRTPSELQRRHARATSTGRLFATREEAAAAFQTLPADRHASQIPSIVRHIAAASVRYVDGGWTWKTDRRIFLRDELHLDDLRPAPVPVWLVAAENGLLSEARAGAMARRLGAAATVLSIPLAGHHLMLDQPVALVASLRAALASLRRETHHDDQR</sequence>
<dbReference type="Pfam" id="PF12697">
    <property type="entry name" value="Abhydrolase_6"/>
    <property type="match status" value="1"/>
</dbReference>
<dbReference type="PANTHER" id="PTHR43798">
    <property type="entry name" value="MONOACYLGLYCEROL LIPASE"/>
    <property type="match status" value="1"/>
</dbReference>
<dbReference type="GO" id="GO:0016787">
    <property type="term" value="F:hydrolase activity"/>
    <property type="evidence" value="ECO:0007669"/>
    <property type="project" value="UniProtKB-KW"/>
</dbReference>
<evidence type="ECO:0000313" key="2">
    <source>
        <dbReference type="EMBL" id="MDQ7905548.1"/>
    </source>
</evidence>
<dbReference type="InterPro" id="IPR029058">
    <property type="entry name" value="AB_hydrolase_fold"/>
</dbReference>
<feature type="domain" description="AB hydrolase-1" evidence="1">
    <location>
        <begin position="49"/>
        <end position="286"/>
    </location>
</feature>
<name>A0ABU0ZET2_9ACTN</name>
<keyword evidence="3" id="KW-1185">Reference proteome</keyword>
<dbReference type="Proteomes" id="UP001230908">
    <property type="component" value="Unassembled WGS sequence"/>
</dbReference>
<evidence type="ECO:0000313" key="3">
    <source>
        <dbReference type="Proteomes" id="UP001230908"/>
    </source>
</evidence>
<protein>
    <submittedName>
        <fullName evidence="2">Alpha/beta hydrolase</fullName>
    </submittedName>
</protein>
<dbReference type="PRINTS" id="PR00111">
    <property type="entry name" value="ABHYDROLASE"/>
</dbReference>
<dbReference type="InterPro" id="IPR000073">
    <property type="entry name" value="AB_hydrolase_1"/>
</dbReference>
<reference evidence="2 3" key="1">
    <citation type="submission" date="2023-08" db="EMBL/GenBank/DDBJ databases">
        <title>Phytohabitans sansha sp. nov., isolated from marine sediment.</title>
        <authorList>
            <person name="Zhao Y."/>
            <person name="Yi K."/>
        </authorList>
    </citation>
    <scope>NUCLEOTIDE SEQUENCE [LARGE SCALE GENOMIC DNA]</scope>
    <source>
        <strain evidence="2 3">ZYX-F-186</strain>
    </source>
</reference>
<keyword evidence="2" id="KW-0378">Hydrolase</keyword>
<dbReference type="PANTHER" id="PTHR43798:SF33">
    <property type="entry name" value="HYDROLASE, PUTATIVE (AFU_ORTHOLOGUE AFUA_2G14860)-RELATED"/>
    <property type="match status" value="1"/>
</dbReference>
<comment type="caution">
    <text evidence="2">The sequence shown here is derived from an EMBL/GenBank/DDBJ whole genome shotgun (WGS) entry which is preliminary data.</text>
</comment>
<dbReference type="EMBL" id="JAVHUY010000011">
    <property type="protein sequence ID" value="MDQ7905548.1"/>
    <property type="molecule type" value="Genomic_DNA"/>
</dbReference>
<proteinExistence type="predicted"/>
<dbReference type="RefSeq" id="WP_308712821.1">
    <property type="nucleotide sequence ID" value="NZ_JAVHUY010000011.1"/>
</dbReference>
<dbReference type="Gene3D" id="3.40.50.1820">
    <property type="entry name" value="alpha/beta hydrolase"/>
    <property type="match status" value="1"/>
</dbReference>
<dbReference type="InterPro" id="IPR050266">
    <property type="entry name" value="AB_hydrolase_sf"/>
</dbReference>
<dbReference type="SUPFAM" id="SSF53474">
    <property type="entry name" value="alpha/beta-Hydrolases"/>
    <property type="match status" value="1"/>
</dbReference>